<dbReference type="SUPFAM" id="SSF46689">
    <property type="entry name" value="Homeodomain-like"/>
    <property type="match status" value="1"/>
</dbReference>
<dbReference type="GO" id="GO:0043565">
    <property type="term" value="F:sequence-specific DNA binding"/>
    <property type="evidence" value="ECO:0007669"/>
    <property type="project" value="InterPro"/>
</dbReference>
<dbReference type="InterPro" id="IPR053142">
    <property type="entry name" value="PchR_regulatory_protein"/>
</dbReference>
<dbReference type="RefSeq" id="WP_128997035.1">
    <property type="nucleotide sequence ID" value="NZ_PDKN01000010.1"/>
</dbReference>
<dbReference type="InterPro" id="IPR018060">
    <property type="entry name" value="HTH_AraC"/>
</dbReference>
<keyword evidence="6" id="KW-1185">Reference proteome</keyword>
<dbReference type="PROSITE" id="PS00041">
    <property type="entry name" value="HTH_ARAC_FAMILY_1"/>
    <property type="match status" value="1"/>
</dbReference>
<accession>A0A4Q0XM48</accession>
<sequence>MGTYISTSQLWDRIEKEFSPYEKRNSGSIILEEDFGNMSLNFFNTGSGINYSSCVATFHEDTILEGQYNKNISYLIFNTSTNIKMESNNYSSSLDLNTNTYYKGQRFNGLKEKALYQKNKKYIFHYLVFEDNLLESLIKDENKLSLNLSNQILLQQNILLKELSEITLIEENIRDLYYESKILELTYNTINNLNESSSKSLHFLNKKDIEALHKAKEILFENINNPPSLKELAHKSAINEFKLKKGFKQLFGNTVYGLLQEYRLNKAKKLLETDDINISEAAYLVGYKNISHFSTVFKKHFGYSPINIRKKQKRYYL</sequence>
<dbReference type="EMBL" id="PDKN01000010">
    <property type="protein sequence ID" value="RXJ54445.1"/>
    <property type="molecule type" value="Genomic_DNA"/>
</dbReference>
<dbReference type="Gene3D" id="1.10.10.60">
    <property type="entry name" value="Homeodomain-like"/>
    <property type="match status" value="2"/>
</dbReference>
<evidence type="ECO:0000256" key="3">
    <source>
        <dbReference type="ARBA" id="ARBA00023163"/>
    </source>
</evidence>
<dbReference type="InterPro" id="IPR020449">
    <property type="entry name" value="Tscrpt_reg_AraC-type_HTH"/>
</dbReference>
<comment type="caution">
    <text evidence="5">The sequence shown here is derived from an EMBL/GenBank/DDBJ whole genome shotgun (WGS) entry which is preliminary data.</text>
</comment>
<dbReference type="Proteomes" id="UP000290657">
    <property type="component" value="Unassembled WGS sequence"/>
</dbReference>
<dbReference type="AlphaFoldDB" id="A0A4Q0XM48"/>
<reference evidence="5 6" key="1">
    <citation type="submission" date="2017-10" db="EMBL/GenBank/DDBJ databases">
        <title>Genomics of the genus Arcobacter.</title>
        <authorList>
            <person name="Perez-Cataluna A."/>
            <person name="Figueras M.J."/>
        </authorList>
    </citation>
    <scope>NUCLEOTIDE SEQUENCE [LARGE SCALE GENOMIC DNA]</scope>
    <source>
        <strain evidence="5 6">CECT 8987</strain>
    </source>
</reference>
<protein>
    <recommendedName>
        <fullName evidence="4">HTH araC/xylS-type domain-containing protein</fullName>
    </recommendedName>
</protein>
<dbReference type="PRINTS" id="PR00032">
    <property type="entry name" value="HTHARAC"/>
</dbReference>
<name>A0A4Q0XM48_9BACT</name>
<dbReference type="SMART" id="SM00342">
    <property type="entry name" value="HTH_ARAC"/>
    <property type="match status" value="1"/>
</dbReference>
<dbReference type="Pfam" id="PF12833">
    <property type="entry name" value="HTH_18"/>
    <property type="match status" value="1"/>
</dbReference>
<evidence type="ECO:0000256" key="1">
    <source>
        <dbReference type="ARBA" id="ARBA00023015"/>
    </source>
</evidence>
<dbReference type="GO" id="GO:0003700">
    <property type="term" value="F:DNA-binding transcription factor activity"/>
    <property type="evidence" value="ECO:0007669"/>
    <property type="project" value="InterPro"/>
</dbReference>
<gene>
    <name evidence="5" type="ORF">CRV04_11670</name>
</gene>
<dbReference type="OrthoDB" id="5447471at2"/>
<evidence type="ECO:0000256" key="2">
    <source>
        <dbReference type="ARBA" id="ARBA00023125"/>
    </source>
</evidence>
<keyword evidence="3" id="KW-0804">Transcription</keyword>
<keyword evidence="1" id="KW-0805">Transcription regulation</keyword>
<dbReference type="PROSITE" id="PS01124">
    <property type="entry name" value="HTH_ARAC_FAMILY_2"/>
    <property type="match status" value="1"/>
</dbReference>
<proteinExistence type="predicted"/>
<dbReference type="InterPro" id="IPR018062">
    <property type="entry name" value="HTH_AraC-typ_CS"/>
</dbReference>
<evidence type="ECO:0000313" key="6">
    <source>
        <dbReference type="Proteomes" id="UP000290657"/>
    </source>
</evidence>
<evidence type="ECO:0000313" key="5">
    <source>
        <dbReference type="EMBL" id="RXJ54445.1"/>
    </source>
</evidence>
<dbReference type="InterPro" id="IPR009057">
    <property type="entry name" value="Homeodomain-like_sf"/>
</dbReference>
<keyword evidence="2" id="KW-0238">DNA-binding</keyword>
<dbReference type="PANTHER" id="PTHR47893:SF1">
    <property type="entry name" value="REGULATORY PROTEIN PCHR"/>
    <property type="match status" value="1"/>
</dbReference>
<feature type="domain" description="HTH araC/xylS-type" evidence="4">
    <location>
        <begin position="213"/>
        <end position="311"/>
    </location>
</feature>
<evidence type="ECO:0000259" key="4">
    <source>
        <dbReference type="PROSITE" id="PS01124"/>
    </source>
</evidence>
<organism evidence="5 6">
    <name type="scientific">Candidatus Marinarcus aquaticus</name>
    <dbReference type="NCBI Taxonomy" id="2044504"/>
    <lineage>
        <taxon>Bacteria</taxon>
        <taxon>Pseudomonadati</taxon>
        <taxon>Campylobacterota</taxon>
        <taxon>Epsilonproteobacteria</taxon>
        <taxon>Campylobacterales</taxon>
        <taxon>Arcobacteraceae</taxon>
        <taxon>Candidatus Marinarcus</taxon>
    </lineage>
</organism>
<dbReference type="PANTHER" id="PTHR47893">
    <property type="entry name" value="REGULATORY PROTEIN PCHR"/>
    <property type="match status" value="1"/>
</dbReference>